<feature type="transmembrane region" description="Helical" evidence="1">
    <location>
        <begin position="54"/>
        <end position="74"/>
    </location>
</feature>
<evidence type="ECO:0000313" key="3">
    <source>
        <dbReference type="Proteomes" id="UP000005234"/>
    </source>
</evidence>
<organism evidence="2 3">
    <name type="scientific">Frateuria aurantia (strain ATCC 33424 / DSM 6220 / KCTC 2777 / LMG 1558 / NBRC 3245 / NCIMB 13370)</name>
    <name type="common">Acetobacter aurantius</name>
    <dbReference type="NCBI Taxonomy" id="767434"/>
    <lineage>
        <taxon>Bacteria</taxon>
        <taxon>Pseudomonadati</taxon>
        <taxon>Pseudomonadota</taxon>
        <taxon>Gammaproteobacteria</taxon>
        <taxon>Lysobacterales</taxon>
        <taxon>Rhodanobacteraceae</taxon>
        <taxon>Frateuria</taxon>
    </lineage>
</organism>
<accession>H8KZD7</accession>
<evidence type="ECO:0000313" key="2">
    <source>
        <dbReference type="EMBL" id="AFC86179.1"/>
    </source>
</evidence>
<dbReference type="KEGG" id="fau:Fraau_1773"/>
<keyword evidence="1" id="KW-0472">Membrane</keyword>
<name>H8KZD7_FRAAD</name>
<feature type="transmembrane region" description="Helical" evidence="1">
    <location>
        <begin position="15"/>
        <end position="34"/>
    </location>
</feature>
<dbReference type="EMBL" id="CP003350">
    <property type="protein sequence ID" value="AFC86179.1"/>
    <property type="molecule type" value="Genomic_DNA"/>
</dbReference>
<proteinExistence type="predicted"/>
<dbReference type="Proteomes" id="UP000005234">
    <property type="component" value="Chromosome"/>
</dbReference>
<reference evidence="2" key="1">
    <citation type="submission" date="2012-02" db="EMBL/GenBank/DDBJ databases">
        <title>The complete genome of Frateuria aurantia DSM 6220.</title>
        <authorList>
            <consortium name="US DOE Joint Genome Institute (JGI-PGF)"/>
            <person name="Lucas S."/>
            <person name="Copeland A."/>
            <person name="Lapidus A."/>
            <person name="Glavina del Rio T."/>
            <person name="Dalin E."/>
            <person name="Tice H."/>
            <person name="Bruce D."/>
            <person name="Goodwin L."/>
            <person name="Pitluck S."/>
            <person name="Peters L."/>
            <person name="Ovchinnikova G."/>
            <person name="Teshima H."/>
            <person name="Kyrpides N."/>
            <person name="Mavromatis K."/>
            <person name="Ivanova N."/>
            <person name="Brettin T."/>
            <person name="Detter J.C."/>
            <person name="Han C."/>
            <person name="Larimer F."/>
            <person name="Land M."/>
            <person name="Hauser L."/>
            <person name="Markowitz V."/>
            <person name="Cheng J.-F."/>
            <person name="Hugenholtz P."/>
            <person name="Woyke T."/>
            <person name="Wu D."/>
            <person name="Brambilla E."/>
            <person name="Klenk H.-P."/>
            <person name="Eisen J.A."/>
        </authorList>
    </citation>
    <scope>NUCLEOTIDE SEQUENCE</scope>
    <source>
        <strain evidence="2">DSM 6220</strain>
    </source>
</reference>
<feature type="transmembrane region" description="Helical" evidence="1">
    <location>
        <begin position="86"/>
        <end position="108"/>
    </location>
</feature>
<keyword evidence="3" id="KW-1185">Reference proteome</keyword>
<keyword evidence="1" id="KW-0812">Transmembrane</keyword>
<keyword evidence="1" id="KW-1133">Transmembrane helix</keyword>
<gene>
    <name evidence="2" type="ordered locus">Fraau_1773</name>
</gene>
<sequence>MPGLLVGRLNWCPGILPSVYAACASADYLFWRGIKLLRSPGSKVRAGQFVSRDIWRRLLKGSLVIYMGVGLSFHHVLSARPQSAQIISRLSGGMMVLIVASLIVEPWLPTSRH</sequence>
<protein>
    <submittedName>
        <fullName evidence="2">Uncharacterized protein</fullName>
    </submittedName>
</protein>
<dbReference type="HOGENOM" id="CLU_2129752_0_0_6"/>
<dbReference type="AlphaFoldDB" id="H8KZD7"/>
<evidence type="ECO:0000256" key="1">
    <source>
        <dbReference type="SAM" id="Phobius"/>
    </source>
</evidence>